<keyword evidence="2" id="KW-1185">Reference proteome</keyword>
<accession>A0A8J3ZXC5</accession>
<proteinExistence type="predicted"/>
<dbReference type="EMBL" id="BOPH01000088">
    <property type="protein sequence ID" value="GIJ71341.1"/>
    <property type="molecule type" value="Genomic_DNA"/>
</dbReference>
<gene>
    <name evidence="1" type="ORF">Voc01_062580</name>
</gene>
<sequence>MVDESSLARFSARFLHGDQVGGGSDGWAGADLVGEAIRLIHDDAERGARAVGELALSYVSTETPHVYSRGFALSLWNDDVMGAPLPTELLGSVESAIPEVVRAYPVIAGRIPRMFDGNWCVGPYVAARDVPALLAHVEHVIDAMVPGDRGPYLPLLTVLRVAAAGGYAYWEGTDLPVAQANEDWLVGGRPSQVRIEANPLTSPLVRPLAIRGTTYLLHEQWTLHEVDVATSPPTVTTHDAVQVVVAAFTPWNTLLVRIATDRSQRPFQFRLAELPVESRGTVLPSRSGLGDAATPLAADLPFKVDKAYATASGVLLLPARFGPVATYVPHVLRAGGVVERVEAPAPTCGPGDLTCDAAPFGDGSLLVIWDRRAYRWDGGSTLVPLGDEELGGLDDQLATVTLPDGSIVGGFGRRLVRIDRDGRRSTVLPLTNVMAVGRGPDDVLVIKEGDNPEADALKLWWPASREVTHVQPEALGMESGPTMSHYDPVRDLLIAMRPGAWHAVDWSTLAALPRVDLAGFEEEHTRLAALMRSN</sequence>
<protein>
    <submittedName>
        <fullName evidence="1">Uncharacterized protein</fullName>
    </submittedName>
</protein>
<comment type="caution">
    <text evidence="1">The sequence shown here is derived from an EMBL/GenBank/DDBJ whole genome shotgun (WGS) entry which is preliminary data.</text>
</comment>
<reference evidence="1" key="1">
    <citation type="submission" date="2021-01" db="EMBL/GenBank/DDBJ databases">
        <title>Whole genome shotgun sequence of Virgisporangium ochraceum NBRC 16418.</title>
        <authorList>
            <person name="Komaki H."/>
            <person name="Tamura T."/>
        </authorList>
    </citation>
    <scope>NUCLEOTIDE SEQUENCE</scope>
    <source>
        <strain evidence="1">NBRC 16418</strain>
    </source>
</reference>
<organism evidence="1 2">
    <name type="scientific">Virgisporangium ochraceum</name>
    <dbReference type="NCBI Taxonomy" id="65505"/>
    <lineage>
        <taxon>Bacteria</taxon>
        <taxon>Bacillati</taxon>
        <taxon>Actinomycetota</taxon>
        <taxon>Actinomycetes</taxon>
        <taxon>Micromonosporales</taxon>
        <taxon>Micromonosporaceae</taxon>
        <taxon>Virgisporangium</taxon>
    </lineage>
</organism>
<dbReference type="AlphaFoldDB" id="A0A8J3ZXC5"/>
<evidence type="ECO:0000313" key="1">
    <source>
        <dbReference type="EMBL" id="GIJ71341.1"/>
    </source>
</evidence>
<name>A0A8J3ZXC5_9ACTN</name>
<evidence type="ECO:0000313" key="2">
    <source>
        <dbReference type="Proteomes" id="UP000635606"/>
    </source>
</evidence>
<dbReference type="Proteomes" id="UP000635606">
    <property type="component" value="Unassembled WGS sequence"/>
</dbReference>